<dbReference type="SUPFAM" id="SSF52317">
    <property type="entry name" value="Class I glutamine amidotransferase-like"/>
    <property type="match status" value="1"/>
</dbReference>
<evidence type="ECO:0000313" key="3">
    <source>
        <dbReference type="Proteomes" id="UP000449710"/>
    </source>
</evidence>
<name>A0AA43XKX0_9CLOT</name>
<evidence type="ECO:0000259" key="1">
    <source>
        <dbReference type="Pfam" id="PF01965"/>
    </source>
</evidence>
<dbReference type="AlphaFoldDB" id="A0AA43XKX0"/>
<keyword evidence="3" id="KW-1185">Reference proteome</keyword>
<feature type="domain" description="DJ-1/PfpI" evidence="1">
    <location>
        <begin position="13"/>
        <end position="87"/>
    </location>
</feature>
<dbReference type="PANTHER" id="PTHR43130:SF3">
    <property type="entry name" value="HTH-TYPE TRANSCRIPTIONAL REGULATOR RV1931C"/>
    <property type="match status" value="1"/>
</dbReference>
<proteinExistence type="predicted"/>
<dbReference type="Gene3D" id="3.40.50.880">
    <property type="match status" value="1"/>
</dbReference>
<dbReference type="EMBL" id="SUMG01000006">
    <property type="protein sequence ID" value="NBG88221.1"/>
    <property type="molecule type" value="Genomic_DNA"/>
</dbReference>
<reference evidence="2 3" key="1">
    <citation type="submission" date="2019-04" db="EMBL/GenBank/DDBJ databases">
        <title>Isachenkonia alkalipeptolytica gen. nov. sp. nov. a new anaerobic, alkiliphilic organothrophic bacterium capable to reduce synthesized ferrihydrite isolated from a soda lake.</title>
        <authorList>
            <person name="Toshchakov S.V."/>
            <person name="Zavarzina D.G."/>
            <person name="Zhilina T.N."/>
            <person name="Kostrikina N.A."/>
            <person name="Kublanov I.V."/>
        </authorList>
    </citation>
    <scope>NUCLEOTIDE SEQUENCE [LARGE SCALE GENOMIC DNA]</scope>
    <source>
        <strain evidence="2 3">Z-1701</strain>
    </source>
</reference>
<dbReference type="InterPro" id="IPR029062">
    <property type="entry name" value="Class_I_gatase-like"/>
</dbReference>
<dbReference type="PANTHER" id="PTHR43130">
    <property type="entry name" value="ARAC-FAMILY TRANSCRIPTIONAL REGULATOR"/>
    <property type="match status" value="1"/>
</dbReference>
<accession>A0AA43XKX0</accession>
<dbReference type="InterPro" id="IPR002818">
    <property type="entry name" value="DJ-1/PfpI"/>
</dbReference>
<sequence>MLCSQESYDFSHERFKAFICTGALPLGKSGILKGKKATTYHLSQGKRQKQLEDFGATIGSEAIVTEGNIITSRGPSTALGVAFKLLEMLTSTEEAEKTKELMGF</sequence>
<gene>
    <name evidence="2" type="ORF">ISALK_06870</name>
</gene>
<protein>
    <recommendedName>
        <fullName evidence="1">DJ-1/PfpI domain-containing protein</fullName>
    </recommendedName>
</protein>
<dbReference type="Proteomes" id="UP000449710">
    <property type="component" value="Unassembled WGS sequence"/>
</dbReference>
<dbReference type="InterPro" id="IPR052158">
    <property type="entry name" value="INH-QAR"/>
</dbReference>
<organism evidence="2 3">
    <name type="scientific">Isachenkonia alkalipeptolytica</name>
    <dbReference type="NCBI Taxonomy" id="2565777"/>
    <lineage>
        <taxon>Bacteria</taxon>
        <taxon>Bacillati</taxon>
        <taxon>Bacillota</taxon>
        <taxon>Clostridia</taxon>
        <taxon>Eubacteriales</taxon>
        <taxon>Clostridiaceae</taxon>
        <taxon>Isachenkonia</taxon>
    </lineage>
</organism>
<dbReference type="Pfam" id="PF01965">
    <property type="entry name" value="DJ-1_PfpI"/>
    <property type="match status" value="1"/>
</dbReference>
<comment type="caution">
    <text evidence="2">The sequence shown here is derived from an EMBL/GenBank/DDBJ whole genome shotgun (WGS) entry which is preliminary data.</text>
</comment>
<dbReference type="RefSeq" id="WP_160720539.1">
    <property type="nucleotide sequence ID" value="NZ_SUMG01000006.1"/>
</dbReference>
<evidence type="ECO:0000313" key="2">
    <source>
        <dbReference type="EMBL" id="NBG88221.1"/>
    </source>
</evidence>